<dbReference type="Gene3D" id="3.40.50.300">
    <property type="entry name" value="P-loop containing nucleotide triphosphate hydrolases"/>
    <property type="match status" value="1"/>
</dbReference>
<dbReference type="VEuPathDB" id="AmoebaDB:NfTy_078370"/>
<keyword evidence="2" id="KW-1185">Reference proteome</keyword>
<protein>
    <submittedName>
        <fullName evidence="1">Uncharacterized protein</fullName>
    </submittedName>
</protein>
<reference evidence="1 2" key="1">
    <citation type="journal article" date="2019" name="Sci. Rep.">
        <title>Nanopore sequencing improves the draft genome of the human pathogenic amoeba Naegleria fowleri.</title>
        <authorList>
            <person name="Liechti N."/>
            <person name="Schurch N."/>
            <person name="Bruggmann R."/>
            <person name="Wittwer M."/>
        </authorList>
    </citation>
    <scope>NUCLEOTIDE SEQUENCE [LARGE SCALE GENOMIC DNA]</scope>
    <source>
        <strain evidence="1 2">ATCC 30894</strain>
    </source>
</reference>
<dbReference type="SUPFAM" id="SSF52540">
    <property type="entry name" value="P-loop containing nucleoside triphosphate hydrolases"/>
    <property type="match status" value="1"/>
</dbReference>
<dbReference type="Proteomes" id="UP000444721">
    <property type="component" value="Unassembled WGS sequence"/>
</dbReference>
<name>A0A6A5C435_NAEFO</name>
<evidence type="ECO:0000313" key="1">
    <source>
        <dbReference type="EMBL" id="KAF0981264.1"/>
    </source>
</evidence>
<gene>
    <name evidence="1" type="ORF">FDP41_013052</name>
</gene>
<dbReference type="VEuPathDB" id="AmoebaDB:NF0131540"/>
<proteinExistence type="predicted"/>
<organism evidence="1 2">
    <name type="scientific">Naegleria fowleri</name>
    <name type="common">Brain eating amoeba</name>
    <dbReference type="NCBI Taxonomy" id="5763"/>
    <lineage>
        <taxon>Eukaryota</taxon>
        <taxon>Discoba</taxon>
        <taxon>Heterolobosea</taxon>
        <taxon>Tetramitia</taxon>
        <taxon>Eutetramitia</taxon>
        <taxon>Vahlkampfiidae</taxon>
        <taxon>Naegleria</taxon>
    </lineage>
</organism>
<dbReference type="VEuPathDB" id="AmoebaDB:FDP41_013052"/>
<sequence>MKRTTAHRISQGLNSHNSNTLSIIQSHHNYVFNSSSSMKSNTIFFNVPYQNKLLYYPTTTSAFGQIRSYTTEKNWLKEREASTNDSNDPSPSSSEQICLDLTNYESWNAQQVASVLTSPKSLGGAGLSVEKLKPLYEAGFDGTSLHIIVENIKMDDVKYAIDQLKSTYNENNIPQLSDTCQTIVLWVNTQFLHKLQSNVQSISVPLLSASDFLIPSLNAYNALSLVDVTNNYQVDQKDTLIYKHPLLGGIEIFNNLVEFKTIQDRFKLICSLHSLRGRPSFEIHGNARTGKTHCARFIVPYYITKAMNEQRLANGDPVLKLCPVIYTRFTNKENCNHLKEIYDSLQPIREALNIDDRTYINPDYKTLIARNITKFGKYSPNCHLFIVLDEIQFIDSTILDTLREIAKSQDLPYRGSTFILTGSTQARFVRVLASTVKNGLSYNEATIQHTIPYDLQNSTQIEELCRIRNIPKPSDEDLCLLQERFRGLNIAYLTQILALVSQNISIDKAAYMFINEIFDIYDRDIFVPLTKKPLTIDRNLELVMNQLLPIETISSQQNNIFQFASTYLTKETRIVNGISIDFYKFRDIMLEYYLTTRLHKREDGTYYLSNIEYKPHSLDTTMDNIASLGEKIARWKHYNRNNNHVAIQFFQNNFQLIQNFLQNDPALTKLSNRNINNLHQELNTIINKHHTQIQKAYSSFNTLPKQEKLAIIFIQTRNIIRHEHVTSSPATTAVANAYLAHFLNGDRHDFHRFSIRIYPLLGLPM</sequence>
<dbReference type="GeneID" id="68120267"/>
<comment type="caution">
    <text evidence="1">The sequence shown here is derived from an EMBL/GenBank/DDBJ whole genome shotgun (WGS) entry which is preliminary data.</text>
</comment>
<dbReference type="InterPro" id="IPR027417">
    <property type="entry name" value="P-loop_NTPase"/>
</dbReference>
<dbReference type="RefSeq" id="XP_044565977.1">
    <property type="nucleotide sequence ID" value="XM_044703640.1"/>
</dbReference>
<dbReference type="OrthoDB" id="10285593at2759"/>
<accession>A0A6A5C435</accession>
<dbReference type="AlphaFoldDB" id="A0A6A5C435"/>
<dbReference type="VEuPathDB" id="AmoebaDB:NF0104880"/>
<evidence type="ECO:0000313" key="2">
    <source>
        <dbReference type="Proteomes" id="UP000444721"/>
    </source>
</evidence>
<dbReference type="EMBL" id="VFQX01000016">
    <property type="protein sequence ID" value="KAF0981264.1"/>
    <property type="molecule type" value="Genomic_DNA"/>
</dbReference>